<proteinExistence type="predicted"/>
<protein>
    <submittedName>
        <fullName evidence="1">Uncharacterized protein</fullName>
    </submittedName>
</protein>
<comment type="caution">
    <text evidence="1">The sequence shown here is derived from an EMBL/GenBank/DDBJ whole genome shotgun (WGS) entry which is preliminary data.</text>
</comment>
<reference evidence="1 2" key="1">
    <citation type="submission" date="2019-08" db="EMBL/GenBank/DDBJ databases">
        <title>In-depth cultivation of the pig gut microbiome towards novel bacterial diversity and tailored functional studies.</title>
        <authorList>
            <person name="Wylensek D."/>
            <person name="Hitch T.C.A."/>
            <person name="Clavel T."/>
        </authorList>
    </citation>
    <scope>NUCLEOTIDE SEQUENCE [LARGE SCALE GENOMIC DNA]</scope>
    <source>
        <strain evidence="1 2">WB03_NA08</strain>
    </source>
</reference>
<keyword evidence="2" id="KW-1185">Reference proteome</keyword>
<evidence type="ECO:0000313" key="1">
    <source>
        <dbReference type="EMBL" id="MSS84471.1"/>
    </source>
</evidence>
<organism evidence="1 2">
    <name type="scientific">Scrofimicrobium canadense</name>
    <dbReference type="NCBI Taxonomy" id="2652290"/>
    <lineage>
        <taxon>Bacteria</taxon>
        <taxon>Bacillati</taxon>
        <taxon>Actinomycetota</taxon>
        <taxon>Actinomycetes</taxon>
        <taxon>Actinomycetales</taxon>
        <taxon>Actinomycetaceae</taxon>
        <taxon>Scrofimicrobium</taxon>
    </lineage>
</organism>
<evidence type="ECO:0000313" key="2">
    <source>
        <dbReference type="Proteomes" id="UP000470875"/>
    </source>
</evidence>
<accession>A0A6N7W4Y4</accession>
<dbReference type="Proteomes" id="UP000470875">
    <property type="component" value="Unassembled WGS sequence"/>
</dbReference>
<sequence>MNTGIQTYKRKDGYWVARIEAGWTSKGTRYRPSIVRKTEAAARAKAREMLREYNKGGQDAVRGRNGLFAIRLLRDAEKVVPAHFAPV</sequence>
<gene>
    <name evidence="1" type="ORF">FYJ24_06780</name>
</gene>
<name>A0A6N7W4Y4_9ACTO</name>
<dbReference type="EMBL" id="VULO01000007">
    <property type="protein sequence ID" value="MSS84471.1"/>
    <property type="molecule type" value="Genomic_DNA"/>
</dbReference>
<dbReference type="AlphaFoldDB" id="A0A6N7W4Y4"/>